<gene>
    <name evidence="5" type="ORF">APICC_00934</name>
</gene>
<dbReference type="GO" id="GO:0042277">
    <property type="term" value="F:peptide binding"/>
    <property type="evidence" value="ECO:0007669"/>
    <property type="project" value="TreeGrafter"/>
</dbReference>
<dbReference type="Gene3D" id="2.60.40.1730">
    <property type="entry name" value="tricorn interacting facor f3 domain"/>
    <property type="match status" value="2"/>
</dbReference>
<evidence type="ECO:0000256" key="1">
    <source>
        <dbReference type="ARBA" id="ARBA00010136"/>
    </source>
</evidence>
<organism evidence="5 6">
    <name type="scientific">Apis cerana cerana</name>
    <name type="common">Oriental honeybee</name>
    <dbReference type="NCBI Taxonomy" id="94128"/>
    <lineage>
        <taxon>Eukaryota</taxon>
        <taxon>Metazoa</taxon>
        <taxon>Ecdysozoa</taxon>
        <taxon>Arthropoda</taxon>
        <taxon>Hexapoda</taxon>
        <taxon>Insecta</taxon>
        <taxon>Pterygota</taxon>
        <taxon>Neoptera</taxon>
        <taxon>Endopterygota</taxon>
        <taxon>Hymenoptera</taxon>
        <taxon>Apocrita</taxon>
        <taxon>Aculeata</taxon>
        <taxon>Apoidea</taxon>
        <taxon>Anthophila</taxon>
        <taxon>Apidae</taxon>
        <taxon>Apis</taxon>
    </lineage>
</organism>
<comment type="similarity">
    <text evidence="1">Belongs to the peptidase M1 family.</text>
</comment>
<dbReference type="GO" id="GO:0005737">
    <property type="term" value="C:cytoplasm"/>
    <property type="evidence" value="ECO:0007669"/>
    <property type="project" value="TreeGrafter"/>
</dbReference>
<dbReference type="Pfam" id="PF11838">
    <property type="entry name" value="ERAP1_C"/>
    <property type="match status" value="1"/>
</dbReference>
<dbReference type="Proteomes" id="UP000242457">
    <property type="component" value="Unassembled WGS sequence"/>
</dbReference>
<dbReference type="STRING" id="94128.A0A2A3E673"/>
<sequence>MVFLREFISTSQIFLVAQIMPQFSGAPVEFMTSDDIECKRGDGWFLSYTKIAGIVVVFIIGVVAAGFLGWYINSLPKKKPFTTLDLLNDEIEDIEIVGENAVSPFIHPLKYRLELTPIIDINGPSRVMGRMVIDFLVNDTAGLNKFSLNAKNITVTRYKLSSLDLEKNTTRKRRRRRGNDVVNDNAMSDSSVYSIENDVLVSLTENETILYEKNIEHLSKNVSSIEKSKLSSVNYASISNIDKIKNSNVDDKEHESVMTPDDSSKSVSSNEIQITEYNIDEDKEVHTIQLKTRIYQGVYSFEVEYEAIIDENVFFIANYSTSGEESIWQYSVTLWPFLQMFGRNTCLMNILAFKINSRDWCNAWYSPNSVMLMMGCIRTELNVSRAKICKKKIHVTEIFINSPRFHSRWLMGTKLKHSGARCLFPVFGDTVHKSVFSVSITRSKEMIVLSNMPLRTLRDATNTLMAVNIFDDSPPMSPHNLAFTMGHIEVINATFVGDTEVLATFWCDSNRSSQETYLIDKLNTVVVNLIDVFSTSYPLPKIDIVSLPPGIDENIGSLGLIALKKYNSTDVADFVNILAEDAIKFPFEVSLEETINSWIFQGGYPLVTVIRNYEEGSAIIYQEFVVRFVSPLYDEVGSMLQQGSHLTMIAIKLACTFEHTKCLDWSKNIFENAKSSNEIQEIIFNEILHAERFKEDEISVILKAFPQNPAAAQVASRFVRANWQEIAQRFSGSYTILKYFVLSMINGLTTEQDLEDLQIFRENHYDSMKGTRYAAALVEANGNFVRMWFKNSLPQIENILKEEMQKNSSLIA</sequence>
<dbReference type="InterPro" id="IPR050344">
    <property type="entry name" value="Peptidase_M1_aminopeptidases"/>
</dbReference>
<dbReference type="EMBL" id="KZ288354">
    <property type="protein sequence ID" value="PBC27263.1"/>
    <property type="molecule type" value="Genomic_DNA"/>
</dbReference>
<dbReference type="GO" id="GO:0070006">
    <property type="term" value="F:metalloaminopeptidase activity"/>
    <property type="evidence" value="ECO:0007669"/>
    <property type="project" value="TreeGrafter"/>
</dbReference>
<evidence type="ECO:0000313" key="6">
    <source>
        <dbReference type="Proteomes" id="UP000242457"/>
    </source>
</evidence>
<feature type="transmembrane region" description="Helical" evidence="2">
    <location>
        <begin position="49"/>
        <end position="72"/>
    </location>
</feature>
<reference evidence="5 6" key="1">
    <citation type="submission" date="2014-07" db="EMBL/GenBank/DDBJ databases">
        <title>Genomic and transcriptomic analysis on Apis cerana provide comprehensive insights into honey bee biology.</title>
        <authorList>
            <person name="Diao Q."/>
            <person name="Sun L."/>
            <person name="Zheng H."/>
            <person name="Zheng H."/>
            <person name="Xu S."/>
            <person name="Wang S."/>
            <person name="Zeng Z."/>
            <person name="Hu F."/>
            <person name="Su S."/>
            <person name="Wu J."/>
        </authorList>
    </citation>
    <scope>NUCLEOTIDE SEQUENCE [LARGE SCALE GENOMIC DNA]</scope>
    <source>
        <tissue evidence="5">Pupae without intestine</tissue>
    </source>
</reference>
<feature type="domain" description="ERAP1-like C-terminal" evidence="3">
    <location>
        <begin position="683"/>
        <end position="772"/>
    </location>
</feature>
<dbReference type="GO" id="GO:0016020">
    <property type="term" value="C:membrane"/>
    <property type="evidence" value="ECO:0007669"/>
    <property type="project" value="TreeGrafter"/>
</dbReference>
<dbReference type="Gene3D" id="1.25.50.20">
    <property type="match status" value="2"/>
</dbReference>
<keyword evidence="2" id="KW-0812">Transmembrane</keyword>
<keyword evidence="2" id="KW-1133">Transmembrane helix</keyword>
<keyword evidence="5" id="KW-0645">Protease</keyword>
<evidence type="ECO:0000313" key="5">
    <source>
        <dbReference type="EMBL" id="PBC27263.1"/>
    </source>
</evidence>
<evidence type="ECO:0000259" key="3">
    <source>
        <dbReference type="Pfam" id="PF11838"/>
    </source>
</evidence>
<keyword evidence="5" id="KW-0378">Hydrolase</keyword>
<keyword evidence="5" id="KW-0031">Aminopeptidase</keyword>
<dbReference type="GO" id="GO:0006508">
    <property type="term" value="P:proteolysis"/>
    <property type="evidence" value="ECO:0007669"/>
    <property type="project" value="TreeGrafter"/>
</dbReference>
<dbReference type="GO" id="GO:0005615">
    <property type="term" value="C:extracellular space"/>
    <property type="evidence" value="ECO:0007669"/>
    <property type="project" value="TreeGrafter"/>
</dbReference>
<proteinExistence type="inferred from homology"/>
<dbReference type="AlphaFoldDB" id="A0A2A3E673"/>
<dbReference type="GO" id="GO:0043171">
    <property type="term" value="P:peptide catabolic process"/>
    <property type="evidence" value="ECO:0007669"/>
    <property type="project" value="TreeGrafter"/>
</dbReference>
<name>A0A2A3E673_APICC</name>
<dbReference type="InterPro" id="IPR024571">
    <property type="entry name" value="ERAP1-like_C_dom"/>
</dbReference>
<dbReference type="InterPro" id="IPR045357">
    <property type="entry name" value="Aminopeptidase_N-like_N"/>
</dbReference>
<dbReference type="Pfam" id="PF17900">
    <property type="entry name" value="Peptidase_M1_N"/>
    <property type="match status" value="1"/>
</dbReference>
<dbReference type="GO" id="GO:0008270">
    <property type="term" value="F:zinc ion binding"/>
    <property type="evidence" value="ECO:0007669"/>
    <property type="project" value="TreeGrafter"/>
</dbReference>
<dbReference type="OrthoDB" id="10031169at2759"/>
<dbReference type="PANTHER" id="PTHR11533">
    <property type="entry name" value="PROTEASE M1 ZINC METALLOPROTEASE"/>
    <property type="match status" value="1"/>
</dbReference>
<dbReference type="InterPro" id="IPR042097">
    <property type="entry name" value="Aminopeptidase_N-like_N_sf"/>
</dbReference>
<evidence type="ECO:0000259" key="4">
    <source>
        <dbReference type="Pfam" id="PF17900"/>
    </source>
</evidence>
<accession>A0A2A3E673</accession>
<keyword evidence="2" id="KW-0472">Membrane</keyword>
<protein>
    <submittedName>
        <fullName evidence="5">Endoplasmic reticulum aminopeptidase</fullName>
    </submittedName>
</protein>
<dbReference type="SUPFAM" id="SSF63737">
    <property type="entry name" value="Leukotriene A4 hydrolase N-terminal domain"/>
    <property type="match status" value="1"/>
</dbReference>
<evidence type="ECO:0000256" key="2">
    <source>
        <dbReference type="SAM" id="Phobius"/>
    </source>
</evidence>
<dbReference type="PANTHER" id="PTHR11533:SF299">
    <property type="entry name" value="AMINOPEPTIDASE"/>
    <property type="match status" value="1"/>
</dbReference>
<feature type="domain" description="Aminopeptidase N-like N-terminal" evidence="4">
    <location>
        <begin position="408"/>
        <end position="477"/>
    </location>
</feature>
<keyword evidence="6" id="KW-1185">Reference proteome</keyword>